<feature type="coiled-coil region" evidence="1">
    <location>
        <begin position="32"/>
        <end position="59"/>
    </location>
</feature>
<keyword evidence="1" id="KW-0175">Coiled coil</keyword>
<dbReference type="Proteomes" id="UP000177371">
    <property type="component" value="Unassembled WGS sequence"/>
</dbReference>
<evidence type="ECO:0000256" key="2">
    <source>
        <dbReference type="SAM" id="Phobius"/>
    </source>
</evidence>
<sequence>MRSLKMLKIKIPNIKNATEKAEILEAEEYQPNNKYQKAKDKKEKNENKLKATKKSLKRTLKPFLKKENITKFIIIFSSIALLATSILPFIIQ</sequence>
<accession>A0A1F4UTN8</accession>
<dbReference type="AlphaFoldDB" id="A0A1F4UTN8"/>
<organism evidence="3 4">
    <name type="scientific">candidate division WWE3 bacterium RBG_16_37_10</name>
    <dbReference type="NCBI Taxonomy" id="1802610"/>
    <lineage>
        <taxon>Bacteria</taxon>
        <taxon>Katanobacteria</taxon>
    </lineage>
</organism>
<dbReference type="STRING" id="1802610.A2W32_03560"/>
<evidence type="ECO:0000256" key="1">
    <source>
        <dbReference type="SAM" id="Coils"/>
    </source>
</evidence>
<comment type="caution">
    <text evidence="3">The sequence shown here is derived from an EMBL/GenBank/DDBJ whole genome shotgun (WGS) entry which is preliminary data.</text>
</comment>
<gene>
    <name evidence="3" type="ORF">A2W32_03560</name>
</gene>
<protein>
    <submittedName>
        <fullName evidence="3">Uncharacterized protein</fullName>
    </submittedName>
</protein>
<evidence type="ECO:0000313" key="3">
    <source>
        <dbReference type="EMBL" id="OGC48266.1"/>
    </source>
</evidence>
<feature type="transmembrane region" description="Helical" evidence="2">
    <location>
        <begin position="72"/>
        <end position="91"/>
    </location>
</feature>
<reference evidence="3 4" key="1">
    <citation type="journal article" date="2016" name="Nat. Commun.">
        <title>Thousands of microbial genomes shed light on interconnected biogeochemical processes in an aquifer system.</title>
        <authorList>
            <person name="Anantharaman K."/>
            <person name="Brown C.T."/>
            <person name="Hug L.A."/>
            <person name="Sharon I."/>
            <person name="Castelle C.J."/>
            <person name="Probst A.J."/>
            <person name="Thomas B.C."/>
            <person name="Singh A."/>
            <person name="Wilkins M.J."/>
            <person name="Karaoz U."/>
            <person name="Brodie E.L."/>
            <person name="Williams K.H."/>
            <person name="Hubbard S.S."/>
            <person name="Banfield J.F."/>
        </authorList>
    </citation>
    <scope>NUCLEOTIDE SEQUENCE [LARGE SCALE GENOMIC DNA]</scope>
</reference>
<evidence type="ECO:0000313" key="4">
    <source>
        <dbReference type="Proteomes" id="UP000177371"/>
    </source>
</evidence>
<keyword evidence="2" id="KW-0472">Membrane</keyword>
<dbReference type="EMBL" id="MEUT01000071">
    <property type="protein sequence ID" value="OGC48266.1"/>
    <property type="molecule type" value="Genomic_DNA"/>
</dbReference>
<keyword evidence="2" id="KW-1133">Transmembrane helix</keyword>
<name>A0A1F4UTN8_UNCKA</name>
<keyword evidence="2" id="KW-0812">Transmembrane</keyword>
<proteinExistence type="predicted"/>